<dbReference type="AlphaFoldDB" id="A0A423VL79"/>
<gene>
    <name evidence="1" type="ORF">VMCG_09265</name>
</gene>
<dbReference type="Proteomes" id="UP000283895">
    <property type="component" value="Unassembled WGS sequence"/>
</dbReference>
<reference evidence="1 2" key="1">
    <citation type="submission" date="2015-09" db="EMBL/GenBank/DDBJ databases">
        <title>Host preference determinants of Valsa canker pathogens revealed by comparative genomics.</title>
        <authorList>
            <person name="Yin Z."/>
            <person name="Huang L."/>
        </authorList>
    </citation>
    <scope>NUCLEOTIDE SEQUENCE [LARGE SCALE GENOMIC DNA]</scope>
    <source>
        <strain evidence="1 2">03-1</strain>
    </source>
</reference>
<accession>A0A423VL79</accession>
<sequence>MGTPAESGEPVDFWSGEKLVEEIILQKLGKTVRLERDATLAERADLLSYMAAHVRMHEGIDVVSQNLGRDGH</sequence>
<organism evidence="1 2">
    <name type="scientific">Cytospora schulzeri</name>
    <dbReference type="NCBI Taxonomy" id="448051"/>
    <lineage>
        <taxon>Eukaryota</taxon>
        <taxon>Fungi</taxon>
        <taxon>Dikarya</taxon>
        <taxon>Ascomycota</taxon>
        <taxon>Pezizomycotina</taxon>
        <taxon>Sordariomycetes</taxon>
        <taxon>Sordariomycetidae</taxon>
        <taxon>Diaporthales</taxon>
        <taxon>Cytosporaceae</taxon>
        <taxon>Cytospora</taxon>
    </lineage>
</organism>
<proteinExistence type="predicted"/>
<comment type="caution">
    <text evidence="1">The sequence shown here is derived from an EMBL/GenBank/DDBJ whole genome shotgun (WGS) entry which is preliminary data.</text>
</comment>
<evidence type="ECO:0000313" key="1">
    <source>
        <dbReference type="EMBL" id="ROV91698.1"/>
    </source>
</evidence>
<dbReference type="EMBL" id="LKEA01000054">
    <property type="protein sequence ID" value="ROV91698.1"/>
    <property type="molecule type" value="Genomic_DNA"/>
</dbReference>
<evidence type="ECO:0000313" key="2">
    <source>
        <dbReference type="Proteomes" id="UP000283895"/>
    </source>
</evidence>
<keyword evidence="2" id="KW-1185">Reference proteome</keyword>
<protein>
    <submittedName>
        <fullName evidence="1">Uncharacterized protein</fullName>
    </submittedName>
</protein>
<name>A0A423VL79_9PEZI</name>